<dbReference type="SUPFAM" id="SSF116842">
    <property type="entry name" value="XseB-like"/>
    <property type="match status" value="1"/>
</dbReference>
<dbReference type="HAMAP" id="MF_00337">
    <property type="entry name" value="Exonuc_7_S"/>
    <property type="match status" value="1"/>
</dbReference>
<protein>
    <recommendedName>
        <fullName evidence="6">Exodeoxyribonuclease 7 small subunit</fullName>
        <ecNumber evidence="6">3.1.11.6</ecNumber>
    </recommendedName>
    <alternativeName>
        <fullName evidence="6">Exodeoxyribonuclease VII small subunit</fullName>
        <shortName evidence="6">Exonuclease VII small subunit</shortName>
    </alternativeName>
</protein>
<evidence type="ECO:0000256" key="4">
    <source>
        <dbReference type="ARBA" id="ARBA00022801"/>
    </source>
</evidence>
<gene>
    <name evidence="6 8" type="primary">xseB</name>
    <name evidence="8" type="ORF">WMO62_03710</name>
</gene>
<evidence type="ECO:0000256" key="5">
    <source>
        <dbReference type="ARBA" id="ARBA00022839"/>
    </source>
</evidence>
<keyword evidence="7" id="KW-0175">Coiled coil</keyword>
<comment type="function">
    <text evidence="6">Bidirectionally degrades single-stranded DNA into large acid-insoluble oligonucleotides, which are then degraded further into small acid-soluble oligonucleotides.</text>
</comment>
<comment type="subunit">
    <text evidence="6">Heterooligomer composed of large and small subunits.</text>
</comment>
<keyword evidence="3 6" id="KW-0540">Nuclease</keyword>
<dbReference type="Gene3D" id="1.10.287.1040">
    <property type="entry name" value="Exonuclease VII, small subunit"/>
    <property type="match status" value="1"/>
</dbReference>
<keyword evidence="9" id="KW-1185">Reference proteome</keyword>
<dbReference type="Pfam" id="PF02609">
    <property type="entry name" value="Exonuc_VII_S"/>
    <property type="match status" value="1"/>
</dbReference>
<dbReference type="Proteomes" id="UP001470288">
    <property type="component" value="Unassembled WGS sequence"/>
</dbReference>
<organism evidence="8 9">
    <name type="scientific">Hominiventricola aquisgranensis</name>
    <dbReference type="NCBI Taxonomy" id="3133164"/>
    <lineage>
        <taxon>Bacteria</taxon>
        <taxon>Bacillati</taxon>
        <taxon>Bacillota</taxon>
        <taxon>Clostridia</taxon>
        <taxon>Lachnospirales</taxon>
        <taxon>Lachnospiraceae</taxon>
        <taxon>Hominiventricola</taxon>
    </lineage>
</organism>
<dbReference type="InterPro" id="IPR037004">
    <property type="entry name" value="Exonuc_VII_ssu_sf"/>
</dbReference>
<dbReference type="PANTHER" id="PTHR34137">
    <property type="entry name" value="EXODEOXYRIBONUCLEASE 7 SMALL SUBUNIT"/>
    <property type="match status" value="1"/>
</dbReference>
<evidence type="ECO:0000256" key="7">
    <source>
        <dbReference type="SAM" id="Coils"/>
    </source>
</evidence>
<sequence length="77" mass="9033">MAKKKETADQEQFRLEEAFDRIEALLEKLQDKDVTLEESFGLYQEGMGLLKLCNENIDHVEKQMLQIDEEGQTHEFS</sequence>
<evidence type="ECO:0000256" key="3">
    <source>
        <dbReference type="ARBA" id="ARBA00022722"/>
    </source>
</evidence>
<dbReference type="EMBL" id="JBBMFC010000005">
    <property type="protein sequence ID" value="MEQ2577950.1"/>
    <property type="molecule type" value="Genomic_DNA"/>
</dbReference>
<comment type="similarity">
    <text evidence="1 6">Belongs to the XseB family.</text>
</comment>
<comment type="caution">
    <text evidence="8">The sequence shown here is derived from an EMBL/GenBank/DDBJ whole genome shotgun (WGS) entry which is preliminary data.</text>
</comment>
<evidence type="ECO:0000256" key="1">
    <source>
        <dbReference type="ARBA" id="ARBA00009998"/>
    </source>
</evidence>
<accession>A0ABV1HYE7</accession>
<keyword evidence="2 6" id="KW-0963">Cytoplasm</keyword>
<name>A0ABV1HYE7_9FIRM</name>
<dbReference type="InterPro" id="IPR003761">
    <property type="entry name" value="Exonuc_VII_S"/>
</dbReference>
<feature type="coiled-coil region" evidence="7">
    <location>
        <begin position="8"/>
        <end position="70"/>
    </location>
</feature>
<evidence type="ECO:0000313" key="9">
    <source>
        <dbReference type="Proteomes" id="UP001470288"/>
    </source>
</evidence>
<evidence type="ECO:0000256" key="2">
    <source>
        <dbReference type="ARBA" id="ARBA00022490"/>
    </source>
</evidence>
<keyword evidence="4 6" id="KW-0378">Hydrolase</keyword>
<comment type="subcellular location">
    <subcellularLocation>
        <location evidence="6">Cytoplasm</location>
    </subcellularLocation>
</comment>
<reference evidence="8 9" key="1">
    <citation type="submission" date="2024-03" db="EMBL/GenBank/DDBJ databases">
        <title>Human intestinal bacterial collection.</title>
        <authorList>
            <person name="Pauvert C."/>
            <person name="Hitch T.C.A."/>
            <person name="Clavel T."/>
        </authorList>
    </citation>
    <scope>NUCLEOTIDE SEQUENCE [LARGE SCALE GENOMIC DNA]</scope>
    <source>
        <strain evidence="8 9">CLA-AA-H78B</strain>
    </source>
</reference>
<dbReference type="PANTHER" id="PTHR34137:SF1">
    <property type="entry name" value="EXODEOXYRIBONUCLEASE 7 SMALL SUBUNIT"/>
    <property type="match status" value="1"/>
</dbReference>
<comment type="catalytic activity">
    <reaction evidence="6">
        <text>Exonucleolytic cleavage in either 5'- to 3'- or 3'- to 5'-direction to yield nucleoside 5'-phosphates.</text>
        <dbReference type="EC" id="3.1.11.6"/>
    </reaction>
</comment>
<dbReference type="NCBIfam" id="TIGR01280">
    <property type="entry name" value="xseB"/>
    <property type="match status" value="1"/>
</dbReference>
<dbReference type="GO" id="GO:0008855">
    <property type="term" value="F:exodeoxyribonuclease VII activity"/>
    <property type="evidence" value="ECO:0007669"/>
    <property type="project" value="UniProtKB-EC"/>
</dbReference>
<dbReference type="EC" id="3.1.11.6" evidence="6"/>
<evidence type="ECO:0000256" key="6">
    <source>
        <dbReference type="HAMAP-Rule" id="MF_00337"/>
    </source>
</evidence>
<keyword evidence="5 6" id="KW-0269">Exonuclease</keyword>
<dbReference type="RefSeq" id="WP_117496535.1">
    <property type="nucleotide sequence ID" value="NZ_JBBMFC010000005.1"/>
</dbReference>
<proteinExistence type="inferred from homology"/>
<evidence type="ECO:0000313" key="8">
    <source>
        <dbReference type="EMBL" id="MEQ2577950.1"/>
    </source>
</evidence>